<dbReference type="InterPro" id="IPR007031">
    <property type="entry name" value="Poxvirus_VLTF3"/>
</dbReference>
<dbReference type="Pfam" id="PF04947">
    <property type="entry name" value="Pox_VLTF3"/>
    <property type="match status" value="1"/>
</dbReference>
<sequence length="315" mass="37915">MEGNFLSRYNNTIDDFIKKIIDDPINKNLYEMQMSEYIINCMPYMNKHAQENNEKVIDNDNVFNCKEKRGLDRKDIYMDYLANVENLNIDRKQEKKEEGCPRCKTSNILIFIETNDVVCDGCGFVVDTIISEELTYREEQESTEKIINYSYKRENHFNEWISQFQAQEMTTIPQDVIDKLRLELKKMKIKKLDEITHAKIRGLLKKLRLNKYYEHVPYITNILNGISAPNMPQELEERLRLMFRDIQKPFDKHCPSERKNFLSYSYVLYKFCELLGEDEYLQYFPLLKSKEKLYQQDLIFKKICEELRWEFIPTI</sequence>
<evidence type="ECO:0000313" key="2">
    <source>
        <dbReference type="EMBL" id="QHU08985.1"/>
    </source>
</evidence>
<dbReference type="Gene3D" id="2.20.25.10">
    <property type="match status" value="1"/>
</dbReference>
<dbReference type="PROSITE" id="PS51134">
    <property type="entry name" value="ZF_TFIIB"/>
    <property type="match status" value="1"/>
</dbReference>
<dbReference type="AlphaFoldDB" id="A0A6C0JTA3"/>
<proteinExistence type="predicted"/>
<name>A0A6C0JTA3_9ZZZZ</name>
<dbReference type="EMBL" id="MN740700">
    <property type="protein sequence ID" value="QHU08985.1"/>
    <property type="molecule type" value="Genomic_DNA"/>
</dbReference>
<dbReference type="SUPFAM" id="SSF57783">
    <property type="entry name" value="Zinc beta-ribbon"/>
    <property type="match status" value="1"/>
</dbReference>
<dbReference type="InterPro" id="IPR013137">
    <property type="entry name" value="Znf_TFIIB"/>
</dbReference>
<accession>A0A6C0JTA3</accession>
<evidence type="ECO:0000259" key="1">
    <source>
        <dbReference type="PROSITE" id="PS51134"/>
    </source>
</evidence>
<dbReference type="GO" id="GO:0046782">
    <property type="term" value="P:regulation of viral transcription"/>
    <property type="evidence" value="ECO:0007669"/>
    <property type="project" value="InterPro"/>
</dbReference>
<feature type="domain" description="TFIIB-type" evidence="1">
    <location>
        <begin position="94"/>
        <end position="127"/>
    </location>
</feature>
<organism evidence="2">
    <name type="scientific">viral metagenome</name>
    <dbReference type="NCBI Taxonomy" id="1070528"/>
    <lineage>
        <taxon>unclassified sequences</taxon>
        <taxon>metagenomes</taxon>
        <taxon>organismal metagenomes</taxon>
    </lineage>
</organism>
<reference evidence="2" key="1">
    <citation type="journal article" date="2020" name="Nature">
        <title>Giant virus diversity and host interactions through global metagenomics.</title>
        <authorList>
            <person name="Schulz F."/>
            <person name="Roux S."/>
            <person name="Paez-Espino D."/>
            <person name="Jungbluth S."/>
            <person name="Walsh D.A."/>
            <person name="Denef V.J."/>
            <person name="McMahon K.D."/>
            <person name="Konstantinidis K.T."/>
            <person name="Eloe-Fadrosh E.A."/>
            <person name="Kyrpides N.C."/>
            <person name="Woyke T."/>
        </authorList>
    </citation>
    <scope>NUCLEOTIDE SEQUENCE</scope>
    <source>
        <strain evidence="2">GVMAG-S-1064190-84</strain>
    </source>
</reference>
<protein>
    <recommendedName>
        <fullName evidence="1">TFIIB-type domain-containing protein</fullName>
    </recommendedName>
</protein>